<dbReference type="RefSeq" id="WP_039736075.1">
    <property type="nucleotide sequence ID" value="NZ_JUFX02000203.1"/>
</dbReference>
<accession>A0A0C1RXT9</accession>
<name>A0A0C1RXT9_9PROT</name>
<dbReference type="Pfam" id="PF12098">
    <property type="entry name" value="DUF3574"/>
    <property type="match status" value="1"/>
</dbReference>
<dbReference type="OrthoDB" id="794286at2"/>
<evidence type="ECO:0000313" key="4">
    <source>
        <dbReference type="Proteomes" id="UP000031553"/>
    </source>
</evidence>
<dbReference type="Proteomes" id="UP000031553">
    <property type="component" value="Unassembled WGS sequence"/>
</dbReference>
<evidence type="ECO:0000313" key="2">
    <source>
        <dbReference type="EMBL" id="KPH86036.1"/>
    </source>
</evidence>
<proteinExistence type="predicted"/>
<dbReference type="AlphaFoldDB" id="A0A0C1RXT9"/>
<evidence type="ECO:0008006" key="5">
    <source>
        <dbReference type="Google" id="ProtNLM"/>
    </source>
</evidence>
<gene>
    <name evidence="3" type="ORF">GLUCOINTEAF2_0200810</name>
    <name evidence="2" type="ORF">GLUCOINTEAF2_0200887</name>
</gene>
<organism evidence="3 4">
    <name type="scientific">Komagataeibacter intermedius AF2</name>
    <dbReference type="NCBI Taxonomy" id="1458464"/>
    <lineage>
        <taxon>Bacteria</taxon>
        <taxon>Pseudomonadati</taxon>
        <taxon>Pseudomonadota</taxon>
        <taxon>Alphaproteobacteria</taxon>
        <taxon>Acetobacterales</taxon>
        <taxon>Acetobacteraceae</taxon>
        <taxon>Komagataeibacter</taxon>
    </lineage>
</organism>
<dbReference type="InterPro" id="IPR021957">
    <property type="entry name" value="DUF3574"/>
</dbReference>
<dbReference type="EMBL" id="JUFX02000203">
    <property type="protein sequence ID" value="KPH86390.1"/>
    <property type="molecule type" value="Genomic_DNA"/>
</dbReference>
<protein>
    <recommendedName>
        <fullName evidence="5">DUF3574 domain-containing protein</fullName>
    </recommendedName>
</protein>
<reference evidence="3 4" key="1">
    <citation type="submission" date="2015-07" db="EMBL/GenBank/DDBJ databases">
        <title>Draft Genome Sequence of Komagataeibacter intermedius Strain AF2, Isolated from Kombucha Tea.</title>
        <authorList>
            <person name="Santos R.A."/>
            <person name="Berretta A.A."/>
            <person name="Barud H.S."/>
            <person name="Ribeiro S.J."/>
            <person name="Gonzalez-Garcia L.N."/>
            <person name="Zucchi T.D."/>
            <person name="Goldman G.H."/>
            <person name="Riano-Pachon D.M."/>
        </authorList>
    </citation>
    <scope>NUCLEOTIDE SEQUENCE [LARGE SCALE GENOMIC DNA]</scope>
    <source>
        <strain evidence="3 4">AF2</strain>
    </source>
</reference>
<evidence type="ECO:0000313" key="3">
    <source>
        <dbReference type="EMBL" id="KPH86390.1"/>
    </source>
</evidence>
<feature type="chain" id="PRO_5015035098" description="DUF3574 domain-containing protein" evidence="1">
    <location>
        <begin position="36"/>
        <end position="170"/>
    </location>
</feature>
<feature type="signal peptide" evidence="1">
    <location>
        <begin position="1"/>
        <end position="35"/>
    </location>
</feature>
<evidence type="ECO:0000256" key="1">
    <source>
        <dbReference type="SAM" id="SignalP"/>
    </source>
</evidence>
<dbReference type="EMBL" id="JUFX02000214">
    <property type="protein sequence ID" value="KPH86036.1"/>
    <property type="molecule type" value="Genomic_DNA"/>
</dbReference>
<comment type="caution">
    <text evidence="3">The sequence shown here is derived from an EMBL/GenBank/DDBJ whole genome shotgun (WGS) entry which is preliminary data.</text>
</comment>
<keyword evidence="1" id="KW-0732">Signal</keyword>
<sequence precursor="true">MTRQNVPPITSPRWHNRRFMPVVLAALAIPGWAHAAMARDLLTAAPPAAAPDMLGSTCSAVHGQMGLRVSLMFGMYRPHGKKITKQEWSDFLRDTVTPRFPAGLSVFQADGQWQDRETGRIGHEPSHIIWIVTPPIPDLSDRIAAIRQDYRTRFQQQSVGLSITAGCSSF</sequence>